<sequence>MIAHVDPAVTSALIAAPVAVLAAGAAYAAGRLQARGAHHGPIDAVRRQHQRDAYAALLQALREFASATDVDRCNRQAYEEFQAAGVLVPDLALQAVRVCQLLEAAPIEPVRAAFAVVELEGPESVTESVRAAHDHAEGLVATAAWGARGAARRETVNELYDDREKLDEAIRTFTAAAQEELNRRP</sequence>
<keyword evidence="2" id="KW-1185">Reference proteome</keyword>
<reference evidence="1" key="2">
    <citation type="submission" date="2020-09" db="EMBL/GenBank/DDBJ databases">
        <authorList>
            <person name="Sun Q."/>
            <person name="Ohkuma M."/>
        </authorList>
    </citation>
    <scope>NUCLEOTIDE SEQUENCE</scope>
    <source>
        <strain evidence="1">JCM 4477</strain>
    </source>
</reference>
<proteinExistence type="predicted"/>
<gene>
    <name evidence="1" type="ORF">GCM10018772_70570</name>
</gene>
<dbReference type="EMBL" id="BNBI01000025">
    <property type="protein sequence ID" value="GHF34914.1"/>
    <property type="molecule type" value="Genomic_DNA"/>
</dbReference>
<dbReference type="AlphaFoldDB" id="A0A919EAH1"/>
<comment type="caution">
    <text evidence="1">The sequence shown here is derived from an EMBL/GenBank/DDBJ whole genome shotgun (WGS) entry which is preliminary data.</text>
</comment>
<organism evidence="1 2">
    <name type="scientific">Streptomyces fumanus</name>
    <dbReference type="NCBI Taxonomy" id="67302"/>
    <lineage>
        <taxon>Bacteria</taxon>
        <taxon>Bacillati</taxon>
        <taxon>Actinomycetota</taxon>
        <taxon>Actinomycetes</taxon>
        <taxon>Kitasatosporales</taxon>
        <taxon>Streptomycetaceae</taxon>
        <taxon>Streptomyces</taxon>
    </lineage>
</organism>
<name>A0A919EAH1_9ACTN</name>
<reference evidence="1" key="1">
    <citation type="journal article" date="2014" name="Int. J. Syst. Evol. Microbiol.">
        <title>Complete genome sequence of Corynebacterium casei LMG S-19264T (=DSM 44701T), isolated from a smear-ripened cheese.</title>
        <authorList>
            <consortium name="US DOE Joint Genome Institute (JGI-PGF)"/>
            <person name="Walter F."/>
            <person name="Albersmeier A."/>
            <person name="Kalinowski J."/>
            <person name="Ruckert C."/>
        </authorList>
    </citation>
    <scope>NUCLEOTIDE SEQUENCE</scope>
    <source>
        <strain evidence="1">JCM 4477</strain>
    </source>
</reference>
<dbReference type="Proteomes" id="UP000630718">
    <property type="component" value="Unassembled WGS sequence"/>
</dbReference>
<protein>
    <submittedName>
        <fullName evidence="1">Uncharacterized protein</fullName>
    </submittedName>
</protein>
<evidence type="ECO:0000313" key="1">
    <source>
        <dbReference type="EMBL" id="GHF34914.1"/>
    </source>
</evidence>
<evidence type="ECO:0000313" key="2">
    <source>
        <dbReference type="Proteomes" id="UP000630718"/>
    </source>
</evidence>
<dbReference type="RefSeq" id="WP_190208562.1">
    <property type="nucleotide sequence ID" value="NZ_BNBI01000025.1"/>
</dbReference>
<accession>A0A919EAH1</accession>